<feature type="region of interest" description="Disordered" evidence="3">
    <location>
        <begin position="1"/>
        <end position="131"/>
    </location>
</feature>
<feature type="domain" description="Apoptosis-antagonizing transcription factor C-terminal" evidence="4">
    <location>
        <begin position="385"/>
        <end position="466"/>
    </location>
</feature>
<gene>
    <name evidence="6" type="ORF">HYPBUDRAFT_149272</name>
</gene>
<dbReference type="PANTHER" id="PTHR15565:SF0">
    <property type="entry name" value="PROTEIN AATF"/>
    <property type="match status" value="1"/>
</dbReference>
<feature type="domain" description="AATF leucine zipper-containing" evidence="5">
    <location>
        <begin position="161"/>
        <end position="281"/>
    </location>
</feature>
<dbReference type="Pfam" id="PF13339">
    <property type="entry name" value="AATF-Che1"/>
    <property type="match status" value="1"/>
</dbReference>
<evidence type="ECO:0000313" key="6">
    <source>
        <dbReference type="EMBL" id="ODV66402.1"/>
    </source>
</evidence>
<feature type="compositionally biased region" description="Acidic residues" evidence="3">
    <location>
        <begin position="117"/>
        <end position="130"/>
    </location>
</feature>
<evidence type="ECO:0000256" key="3">
    <source>
        <dbReference type="SAM" id="MobiDB-lite"/>
    </source>
</evidence>
<proteinExistence type="inferred from homology"/>
<evidence type="ECO:0000256" key="2">
    <source>
        <dbReference type="ARBA" id="ARBA00013850"/>
    </source>
</evidence>
<accession>A0A1E4RGK8</accession>
<dbReference type="GeneID" id="30994739"/>
<dbReference type="OrthoDB" id="5783963at2759"/>
<dbReference type="PANTHER" id="PTHR15565">
    <property type="entry name" value="AATF PROTEIN APOPTOSIS ANTAGONIZING TRANSCRIPTION FACTOR"/>
    <property type="match status" value="1"/>
</dbReference>
<name>A0A1E4RGK8_9ASCO</name>
<feature type="compositionally biased region" description="Acidic residues" evidence="3">
    <location>
        <begin position="80"/>
        <end position="106"/>
    </location>
</feature>
<keyword evidence="7" id="KW-1185">Reference proteome</keyword>
<organism evidence="6 7">
    <name type="scientific">Hyphopichia burtonii NRRL Y-1933</name>
    <dbReference type="NCBI Taxonomy" id="984485"/>
    <lineage>
        <taxon>Eukaryota</taxon>
        <taxon>Fungi</taxon>
        <taxon>Dikarya</taxon>
        <taxon>Ascomycota</taxon>
        <taxon>Saccharomycotina</taxon>
        <taxon>Pichiomycetes</taxon>
        <taxon>Debaryomycetaceae</taxon>
        <taxon>Hyphopichia</taxon>
    </lineage>
</organism>
<dbReference type="AlphaFoldDB" id="A0A1E4RGK8"/>
<evidence type="ECO:0000259" key="5">
    <source>
        <dbReference type="Pfam" id="PF13339"/>
    </source>
</evidence>
<protein>
    <recommendedName>
        <fullName evidence="2">Protein BFR2</fullName>
    </recommendedName>
</protein>
<feature type="compositionally biased region" description="Low complexity" evidence="3">
    <location>
        <begin position="107"/>
        <end position="116"/>
    </location>
</feature>
<feature type="region of interest" description="Disordered" evidence="3">
    <location>
        <begin position="344"/>
        <end position="364"/>
    </location>
</feature>
<dbReference type="EMBL" id="KV454542">
    <property type="protein sequence ID" value="ODV66402.1"/>
    <property type="molecule type" value="Genomic_DNA"/>
</dbReference>
<feature type="compositionally biased region" description="Acidic residues" evidence="3">
    <location>
        <begin position="32"/>
        <end position="43"/>
    </location>
</feature>
<dbReference type="STRING" id="984485.A0A1E4RGK8"/>
<dbReference type="GO" id="GO:0000462">
    <property type="term" value="P:maturation of SSU-rRNA from tricistronic rRNA transcript (SSU-rRNA, 5.8S rRNA, LSU-rRNA)"/>
    <property type="evidence" value="ECO:0007669"/>
    <property type="project" value="TreeGrafter"/>
</dbReference>
<feature type="compositionally biased region" description="Basic and acidic residues" evidence="3">
    <location>
        <begin position="44"/>
        <end position="61"/>
    </location>
</feature>
<dbReference type="RefSeq" id="XP_020075469.1">
    <property type="nucleotide sequence ID" value="XM_020220189.1"/>
</dbReference>
<sequence>MAKKSLAEQIAELSKPQTDFDIEDTEFRQPEESESENSNDDEAGNDHYVKVGDSKLRKNIEKVALGGKYKGHVTSRQDLVDDEAEESGEEPSEPSEDEEDEEEESDSGASLRSNSSDESEPEEDEQEDEDLVAKRSKLKTLLTQERKHIINRLSQSTSNDSIKGFAILQQQKMFDSIIDSRLKIQKALTNSNQLPINFQALKSEKLSTKKTNSLIESSTEKCYDLLDSIFQLRNKLNEKDGTSTTPNPKKRSLSTYLETTSKHDAILNKYRSSVLIKWSAKIQNSSGSTAINNGKFKAINQNAEQQVSNNLSDMDRLVKKTKLNRRNITPLAIDYYTKNFTRDDEKDLKQDEDDYNPDIPRQINNNENKNQLIELNSIFDDEDFYRVLLNDLVDKKIQSTNPANGLTYALRSAQKAHKLKKNVDTKASKGRKLRYQIQEPISNFETPQSNWTWNDDQIDEFFASLLGQKVNMNELEDEHSDDDRDSDIIDNDNSIKLFG</sequence>
<dbReference type="GO" id="GO:0005730">
    <property type="term" value="C:nucleolus"/>
    <property type="evidence" value="ECO:0007669"/>
    <property type="project" value="TreeGrafter"/>
</dbReference>
<dbReference type="Proteomes" id="UP000095085">
    <property type="component" value="Unassembled WGS sequence"/>
</dbReference>
<dbReference type="InterPro" id="IPR012617">
    <property type="entry name" value="AATF_C"/>
</dbReference>
<evidence type="ECO:0000256" key="1">
    <source>
        <dbReference type="ARBA" id="ARBA00008966"/>
    </source>
</evidence>
<comment type="similarity">
    <text evidence="1">Belongs to the AATF family.</text>
</comment>
<dbReference type="Pfam" id="PF08164">
    <property type="entry name" value="TRAUB"/>
    <property type="match status" value="1"/>
</dbReference>
<reference evidence="7" key="1">
    <citation type="submission" date="2016-05" db="EMBL/GenBank/DDBJ databases">
        <title>Comparative genomics of biotechnologically important yeasts.</title>
        <authorList>
            <consortium name="DOE Joint Genome Institute"/>
            <person name="Riley R."/>
            <person name="Haridas S."/>
            <person name="Wolfe K.H."/>
            <person name="Lopes M.R."/>
            <person name="Hittinger C.T."/>
            <person name="Goker M."/>
            <person name="Salamov A."/>
            <person name="Wisecaver J."/>
            <person name="Long T.M."/>
            <person name="Aerts A.L."/>
            <person name="Barry K."/>
            <person name="Choi C."/>
            <person name="Clum A."/>
            <person name="Coughlan A.Y."/>
            <person name="Deshpande S."/>
            <person name="Douglass A.P."/>
            <person name="Hanson S.J."/>
            <person name="Klenk H.-P."/>
            <person name="Labutti K."/>
            <person name="Lapidus A."/>
            <person name="Lindquist E."/>
            <person name="Lipzen A."/>
            <person name="Meier-Kolthoff J.P."/>
            <person name="Ohm R.A."/>
            <person name="Otillar R.P."/>
            <person name="Pangilinan J."/>
            <person name="Peng Y."/>
            <person name="Rokas A."/>
            <person name="Rosa C.A."/>
            <person name="Scheuner C."/>
            <person name="Sibirny A.A."/>
            <person name="Slot J.C."/>
            <person name="Stielow J.B."/>
            <person name="Sun H."/>
            <person name="Kurtzman C.P."/>
            <person name="Blackwell M."/>
            <person name="Grigoriev I.V."/>
            <person name="Jeffries T.W."/>
        </authorList>
    </citation>
    <scope>NUCLEOTIDE SEQUENCE [LARGE SCALE GENOMIC DNA]</scope>
    <source>
        <strain evidence="7">NRRL Y-1933</strain>
    </source>
</reference>
<evidence type="ECO:0000259" key="4">
    <source>
        <dbReference type="Pfam" id="PF08164"/>
    </source>
</evidence>
<evidence type="ECO:0000313" key="7">
    <source>
        <dbReference type="Proteomes" id="UP000095085"/>
    </source>
</evidence>
<dbReference type="InterPro" id="IPR025160">
    <property type="entry name" value="AATF"/>
</dbReference>
<dbReference type="InterPro" id="IPR039223">
    <property type="entry name" value="AATF/Bfr2"/>
</dbReference>